<organism evidence="3">
    <name type="scientific">Leptospira ellisii</name>
    <dbReference type="NCBI Taxonomy" id="2023197"/>
    <lineage>
        <taxon>Bacteria</taxon>
        <taxon>Pseudomonadati</taxon>
        <taxon>Spirochaetota</taxon>
        <taxon>Spirochaetia</taxon>
        <taxon>Leptospirales</taxon>
        <taxon>Leptospiraceae</taxon>
        <taxon>Leptospira</taxon>
    </lineage>
</organism>
<feature type="signal peptide" evidence="1">
    <location>
        <begin position="1"/>
        <end position="23"/>
    </location>
</feature>
<keyword evidence="1" id="KW-0732">Signal</keyword>
<reference evidence="2" key="3">
    <citation type="submission" date="2023-10" db="EMBL/GenBank/DDBJ databases">
        <authorList>
            <person name="Picardeau M."/>
            <person name="Thibeaux R."/>
        </authorList>
    </citation>
    <scope>NUCLEOTIDE SEQUENCE</scope>
    <source>
        <strain evidence="2">ATI7-C-A5</strain>
    </source>
</reference>
<evidence type="ECO:0000313" key="4">
    <source>
        <dbReference type="Proteomes" id="UP000232122"/>
    </source>
</evidence>
<proteinExistence type="predicted"/>
<evidence type="ECO:0000313" key="3">
    <source>
        <dbReference type="EMBL" id="PJZ93206.1"/>
    </source>
</evidence>
<protein>
    <submittedName>
        <fullName evidence="2">DUF5683 domain-containing protein</fullName>
    </submittedName>
</protein>
<name>A0A2N0B9L4_9LEPT</name>
<dbReference type="NCBIfam" id="NF047756">
    <property type="entry name" value="LIC11435_fam"/>
    <property type="match status" value="1"/>
</dbReference>
<dbReference type="EMBL" id="NPEF01000076">
    <property type="protein sequence ID" value="PJZ93206.1"/>
    <property type="molecule type" value="Genomic_DNA"/>
</dbReference>
<evidence type="ECO:0000313" key="2">
    <source>
        <dbReference type="EMBL" id="MDV6235262.1"/>
    </source>
</evidence>
<sequence>MWNRTYRTFLFCCFLSAAVSLNAEEDNQYLEWKSVPEAGGYMVEIKDSHGRITRDKTKNTKYEVNLSPGVYEHRIGVLNKFGRVSVFSDWISFEVVLSRAPVVEPDSNVRVLREKLGPHLVVKGDNFTEAMNVTLLLPSGETIKPEYEFVNAKEIRIKTERLDLKNGSYTLSLENPRNKKTAKKGFLVLADTETQLAEIVKQAEKENRDSASFIHWKPALQSSVLPGWGQHTQEKTYKTWIFPILIAGAIAYSSQQYSEYNSSLGALDDSKNLNRALLVLDNPAFLPFATYNYLQVESHYSHAVAEYNQFNISLGILAFLYLLNVSDAAFVGPSSSKTTLSATEPRVVPYLKTGTADARGAPRSGQEIIFPSSVEFGLKFFF</sequence>
<reference evidence="2 4" key="2">
    <citation type="journal article" date="2018" name="Microb. Genom.">
        <title>Deciphering the unexplored Leptospira diversity from soils uncovers genomic evolution to virulence.</title>
        <authorList>
            <person name="Thibeaux R."/>
            <person name="Iraola G."/>
            <person name="Ferres I."/>
            <person name="Bierque E."/>
            <person name="Girault D."/>
            <person name="Soupe-Gilbert M.E."/>
            <person name="Picardeau M."/>
            <person name="Goarant C."/>
        </authorList>
    </citation>
    <scope>NUCLEOTIDE SEQUENCE [LARGE SCALE GENOMIC DNA]</scope>
    <source>
        <strain evidence="2 4">ATI7-C-A5</strain>
    </source>
</reference>
<feature type="chain" id="PRO_5044577193" evidence="1">
    <location>
        <begin position="24"/>
        <end position="382"/>
    </location>
</feature>
<reference evidence="3" key="1">
    <citation type="submission" date="2017-07" db="EMBL/GenBank/DDBJ databases">
        <title>Leptospira spp. isolated from tropical soils.</title>
        <authorList>
            <person name="Thibeaux R."/>
            <person name="Iraola G."/>
            <person name="Ferres I."/>
            <person name="Bierque E."/>
            <person name="Girault D."/>
            <person name="Soupe-Gilbert M.-E."/>
            <person name="Picardeau M."/>
            <person name="Goarant C."/>
        </authorList>
    </citation>
    <scope>NUCLEOTIDE SEQUENCE [LARGE SCALE GENOMIC DNA]</scope>
    <source>
        <strain evidence="3">ATI7-C-A5</strain>
    </source>
</reference>
<dbReference type="EMBL" id="NPEF02000005">
    <property type="protein sequence ID" value="MDV6235262.1"/>
    <property type="molecule type" value="Genomic_DNA"/>
</dbReference>
<evidence type="ECO:0000256" key="1">
    <source>
        <dbReference type="SAM" id="SignalP"/>
    </source>
</evidence>
<dbReference type="InterPro" id="IPR058177">
    <property type="entry name" value="LIC11435-like"/>
</dbReference>
<accession>A0A2N0B9L4</accession>
<dbReference type="AlphaFoldDB" id="A0A2N0B9L4"/>
<dbReference type="OrthoDB" id="363356at2"/>
<gene>
    <name evidence="2" type="ORF">CH379_006440</name>
    <name evidence="3" type="ORF">CH379_09095</name>
</gene>
<dbReference type="RefSeq" id="WP_100764992.1">
    <property type="nucleotide sequence ID" value="NZ_NPEF02000005.1"/>
</dbReference>
<dbReference type="Proteomes" id="UP000232122">
    <property type="component" value="Unassembled WGS sequence"/>
</dbReference>
<keyword evidence="4" id="KW-1185">Reference proteome</keyword>
<comment type="caution">
    <text evidence="3">The sequence shown here is derived from an EMBL/GenBank/DDBJ whole genome shotgun (WGS) entry which is preliminary data.</text>
</comment>